<keyword evidence="2" id="KW-1003">Cell membrane</keyword>
<organism evidence="8 9">
    <name type="scientific">Candidatus Zymogenus saltonus</name>
    <dbReference type="NCBI Taxonomy" id="2844893"/>
    <lineage>
        <taxon>Bacteria</taxon>
        <taxon>Deltaproteobacteria</taxon>
        <taxon>Candidatus Zymogenia</taxon>
        <taxon>Candidatus Zymogeniales</taxon>
        <taxon>Candidatus Zymogenaceae</taxon>
        <taxon>Candidatus Zymogenus</taxon>
    </lineage>
</organism>
<keyword evidence="7" id="KW-1133">Transmembrane helix</keyword>
<dbReference type="EMBL" id="JAFGIX010000023">
    <property type="protein sequence ID" value="MBN1572500.1"/>
    <property type="molecule type" value="Genomic_DNA"/>
</dbReference>
<proteinExistence type="predicted"/>
<dbReference type="PANTHER" id="PTHR30606">
    <property type="entry name" value="LIPID A BIOSYNTHESIS LAUROYL ACYLTRANSFERASE"/>
    <property type="match status" value="1"/>
</dbReference>
<comment type="caution">
    <text evidence="8">The sequence shown here is derived from an EMBL/GenBank/DDBJ whole genome shotgun (WGS) entry which is preliminary data.</text>
</comment>
<dbReference type="GO" id="GO:0016746">
    <property type="term" value="F:acyltransferase activity"/>
    <property type="evidence" value="ECO:0007669"/>
    <property type="project" value="UniProtKB-KW"/>
</dbReference>
<evidence type="ECO:0000256" key="7">
    <source>
        <dbReference type="SAM" id="Phobius"/>
    </source>
</evidence>
<feature type="transmembrane region" description="Helical" evidence="7">
    <location>
        <begin position="43"/>
        <end position="62"/>
    </location>
</feature>
<keyword evidence="5 7" id="KW-0472">Membrane</keyword>
<sequence>MSGKRRRKRRKRRRRFLKNHIEPRIYSLLMSAIPFIPLGVVRLLSYVMFAVFYPTIGVFFGLRRKYIKNITKAYRGVMRGKEIRAVARKGLRHLITENLEFMYYYHPRNRDRMLKNIKMTGIENLERAREMGKGVIGFGMHLGSFQLLCVRLSLKDIDFTILIKRPKYRNMAAVWVRLMDKIGMKRIWISGEHRAGFETATEIFAEIESGRSIMFIADEFKRVGGIRANIFGRPTYIAGGPAVGSLRTGAPILPILIVRGKKGRYEIFFEEPIVYRPTGDKDRDIEALTQGRADIIERYVKLYPEQWFWFHSHWKGVEDGVIPHKP</sequence>
<dbReference type="PANTHER" id="PTHR30606:SF10">
    <property type="entry name" value="PHOSPHATIDYLINOSITOL MANNOSIDE ACYLTRANSFERASE"/>
    <property type="match status" value="1"/>
</dbReference>
<dbReference type="CDD" id="cd07984">
    <property type="entry name" value="LPLAT_LABLAT-like"/>
    <property type="match status" value="1"/>
</dbReference>
<evidence type="ECO:0000256" key="4">
    <source>
        <dbReference type="ARBA" id="ARBA00022679"/>
    </source>
</evidence>
<dbReference type="AlphaFoldDB" id="A0A9D8KBT3"/>
<comment type="subcellular location">
    <subcellularLocation>
        <location evidence="1">Cell inner membrane</location>
    </subcellularLocation>
</comment>
<evidence type="ECO:0000256" key="6">
    <source>
        <dbReference type="ARBA" id="ARBA00023315"/>
    </source>
</evidence>
<keyword evidence="3" id="KW-0997">Cell inner membrane</keyword>
<evidence type="ECO:0000313" key="8">
    <source>
        <dbReference type="EMBL" id="MBN1572500.1"/>
    </source>
</evidence>
<name>A0A9D8KBT3_9DELT</name>
<accession>A0A9D8KBT3</accession>
<dbReference type="Pfam" id="PF03279">
    <property type="entry name" value="Lip_A_acyltrans"/>
    <property type="match status" value="1"/>
</dbReference>
<protein>
    <submittedName>
        <fullName evidence="8">Lysophospholipid acyltransferase family protein</fullName>
    </submittedName>
</protein>
<evidence type="ECO:0000256" key="1">
    <source>
        <dbReference type="ARBA" id="ARBA00004533"/>
    </source>
</evidence>
<evidence type="ECO:0000256" key="5">
    <source>
        <dbReference type="ARBA" id="ARBA00023136"/>
    </source>
</evidence>
<keyword evidence="7" id="KW-0812">Transmembrane</keyword>
<dbReference type="Proteomes" id="UP000809273">
    <property type="component" value="Unassembled WGS sequence"/>
</dbReference>
<reference evidence="8" key="1">
    <citation type="journal article" date="2021" name="Environ. Microbiol.">
        <title>Genomic characterization of three novel Desulfobacterota classes expand the metabolic and phylogenetic diversity of the phylum.</title>
        <authorList>
            <person name="Murphy C.L."/>
            <person name="Biggerstaff J."/>
            <person name="Eichhorn A."/>
            <person name="Ewing E."/>
            <person name="Shahan R."/>
            <person name="Soriano D."/>
            <person name="Stewart S."/>
            <person name="VanMol K."/>
            <person name="Walker R."/>
            <person name="Walters P."/>
            <person name="Elshahed M.S."/>
            <person name="Youssef N.H."/>
        </authorList>
    </citation>
    <scope>NUCLEOTIDE SEQUENCE</scope>
    <source>
        <strain evidence="8">Zod_Metabat.24</strain>
    </source>
</reference>
<keyword evidence="4" id="KW-0808">Transferase</keyword>
<reference evidence="8" key="2">
    <citation type="submission" date="2021-01" db="EMBL/GenBank/DDBJ databases">
        <authorList>
            <person name="Hahn C.R."/>
            <person name="Youssef N.H."/>
            <person name="Elshahed M."/>
        </authorList>
    </citation>
    <scope>NUCLEOTIDE SEQUENCE</scope>
    <source>
        <strain evidence="8">Zod_Metabat.24</strain>
    </source>
</reference>
<evidence type="ECO:0000256" key="2">
    <source>
        <dbReference type="ARBA" id="ARBA00022475"/>
    </source>
</evidence>
<evidence type="ECO:0000313" key="9">
    <source>
        <dbReference type="Proteomes" id="UP000809273"/>
    </source>
</evidence>
<keyword evidence="6 8" id="KW-0012">Acyltransferase</keyword>
<feature type="transmembrane region" description="Helical" evidence="7">
    <location>
        <begin position="21"/>
        <end position="37"/>
    </location>
</feature>
<evidence type="ECO:0000256" key="3">
    <source>
        <dbReference type="ARBA" id="ARBA00022519"/>
    </source>
</evidence>
<gene>
    <name evidence="8" type="ORF">JW984_04805</name>
</gene>
<dbReference type="GO" id="GO:0009247">
    <property type="term" value="P:glycolipid biosynthetic process"/>
    <property type="evidence" value="ECO:0007669"/>
    <property type="project" value="UniProtKB-ARBA"/>
</dbReference>
<dbReference type="InterPro" id="IPR004960">
    <property type="entry name" value="LipA_acyltrans"/>
</dbReference>
<dbReference type="GO" id="GO:0005886">
    <property type="term" value="C:plasma membrane"/>
    <property type="evidence" value="ECO:0007669"/>
    <property type="project" value="UniProtKB-SubCell"/>
</dbReference>